<dbReference type="InterPro" id="IPR052345">
    <property type="entry name" value="Rad_response_metalloprotease"/>
</dbReference>
<organism evidence="2 3">
    <name type="scientific">Alicyclobacillus acidocaldarius subsp. acidocaldarius (strain ATCC 27009 / DSM 446 / BCRC 14685 / JCM 5260 / KCTC 1825 / NBRC 15652 / NCIMB 11725 / NRRL B-14509 / 104-IA)</name>
    <name type="common">Bacillus acidocaldarius</name>
    <dbReference type="NCBI Taxonomy" id="521098"/>
    <lineage>
        <taxon>Bacteria</taxon>
        <taxon>Bacillati</taxon>
        <taxon>Bacillota</taxon>
        <taxon>Bacilli</taxon>
        <taxon>Bacillales</taxon>
        <taxon>Alicyclobacillaceae</taxon>
        <taxon>Alicyclobacillus</taxon>
    </lineage>
</organism>
<dbReference type="STRING" id="521098.Aaci_1063"/>
<reference evidence="2 3" key="2">
    <citation type="journal article" date="2010" name="Stand. Genomic Sci.">
        <title>Complete genome sequence of Alicyclobacillus acidocaldarius type strain (104-IA).</title>
        <authorList>
            <person name="Mavromatis K."/>
            <person name="Sikorski J."/>
            <person name="Lapidus A."/>
            <person name="Glavina Del Rio T."/>
            <person name="Copeland A."/>
            <person name="Tice H."/>
            <person name="Cheng J.F."/>
            <person name="Lucas S."/>
            <person name="Chen F."/>
            <person name="Nolan M."/>
            <person name="Bruce D."/>
            <person name="Goodwin L."/>
            <person name="Pitluck S."/>
            <person name="Ivanova N."/>
            <person name="Ovchinnikova G."/>
            <person name="Pati A."/>
            <person name="Chen A."/>
            <person name="Palaniappan K."/>
            <person name="Land M."/>
            <person name="Hauser L."/>
            <person name="Chang Y.J."/>
            <person name="Jeffries C.D."/>
            <person name="Chain P."/>
            <person name="Meincke L."/>
            <person name="Sims D."/>
            <person name="Chertkov O."/>
            <person name="Han C."/>
            <person name="Brettin T."/>
            <person name="Detter J.C."/>
            <person name="Wahrenburg C."/>
            <person name="Rohde M."/>
            <person name="Pukall R."/>
            <person name="Goker M."/>
            <person name="Bristow J."/>
            <person name="Eisen J.A."/>
            <person name="Markowitz V."/>
            <person name="Hugenholtz P."/>
            <person name="Klenk H.P."/>
            <person name="Kyrpides N.C."/>
        </authorList>
    </citation>
    <scope>NUCLEOTIDE SEQUENCE [LARGE SCALE GENOMIC DNA]</scope>
    <source>
        <strain evidence="3">ATCC 27009 / DSM 446 / BCRC 14685 / JCM 5260 / KCTC 1825 / NBRC 15652 / NCIMB 11725 / NRRL B-14509 / 104-IA</strain>
    </source>
</reference>
<reference evidence="3" key="1">
    <citation type="submission" date="2009-09" db="EMBL/GenBank/DDBJ databases">
        <title>The complete chromosome of Alicyclobacillus acidocaldarius subsp. acidocaldarius DSM 446.</title>
        <authorList>
            <consortium name="US DOE Joint Genome Institute (JGI-PGF)"/>
            <person name="Lucas S."/>
            <person name="Copeland A."/>
            <person name="Lapidus A."/>
            <person name="Glavina del Rio T."/>
            <person name="Dalin E."/>
            <person name="Tice H."/>
            <person name="Bruce D."/>
            <person name="Goodwin L."/>
            <person name="Pitluck S."/>
            <person name="Kyrpides N."/>
            <person name="Mavromatis K."/>
            <person name="Ivanova N."/>
            <person name="Ovchinnikova G."/>
            <person name="Chertkov O."/>
            <person name="Sims D."/>
            <person name="Brettin T."/>
            <person name="Detter J.C."/>
            <person name="Han C."/>
            <person name="Larimer F."/>
            <person name="Land M."/>
            <person name="Hauser L."/>
            <person name="Markowitz V."/>
            <person name="Cheng J.-F."/>
            <person name="Hugenholtz P."/>
            <person name="Woyke T."/>
            <person name="Wu D."/>
            <person name="Pukall R."/>
            <person name="Klenk H.-P."/>
            <person name="Eisen J.A."/>
        </authorList>
    </citation>
    <scope>NUCLEOTIDE SEQUENCE [LARGE SCALE GENOMIC DNA]</scope>
    <source>
        <strain evidence="3">ATCC 27009 / DSM 446 / BCRC 14685 / JCM 5260 / KCTC 1825 / NBRC 15652 / NCIMB 11725 / NRRL B-14509 / 104-IA</strain>
    </source>
</reference>
<sequence>MAMGKLATIKRAVLELTSTFNTSDPYTLCELLEIEWRKVSLPGHVRGLYIPVRMHNKRYVLIHKDIVPSWQRFVCAHELGHHVLHGDLMKGTHIDTFTISSTKDHTEFEANAFATFLLMVDQHLQFPFPLDAVASASQKKDSRELAQILRDRTAEYC</sequence>
<evidence type="ECO:0000259" key="1">
    <source>
        <dbReference type="Pfam" id="PF06114"/>
    </source>
</evidence>
<dbReference type="EMBL" id="CP001727">
    <property type="protein sequence ID" value="ACV58100.1"/>
    <property type="molecule type" value="Genomic_DNA"/>
</dbReference>
<proteinExistence type="predicted"/>
<dbReference type="eggNOG" id="COG2856">
    <property type="taxonomic scope" value="Bacteria"/>
</dbReference>
<dbReference type="Gene3D" id="1.10.10.2910">
    <property type="match status" value="1"/>
</dbReference>
<feature type="domain" description="IrrE N-terminal-like" evidence="1">
    <location>
        <begin position="53"/>
        <end position="122"/>
    </location>
</feature>
<dbReference type="AlphaFoldDB" id="C8WVH8"/>
<dbReference type="HOGENOM" id="CLU_122894_1_2_9"/>
<evidence type="ECO:0000313" key="2">
    <source>
        <dbReference type="EMBL" id="ACV58100.1"/>
    </source>
</evidence>
<gene>
    <name evidence="2" type="ordered locus">Aaci_1063</name>
</gene>
<protein>
    <recommendedName>
        <fullName evidence="1">IrrE N-terminal-like domain-containing protein</fullName>
    </recommendedName>
</protein>
<keyword evidence="3" id="KW-1185">Reference proteome</keyword>
<dbReference type="PANTHER" id="PTHR43236:SF1">
    <property type="entry name" value="BLL7220 PROTEIN"/>
    <property type="match status" value="1"/>
</dbReference>
<dbReference type="KEGG" id="aac:Aaci_1063"/>
<name>C8WVH8_ALIAD</name>
<dbReference type="InterPro" id="IPR010359">
    <property type="entry name" value="IrrE_HExxH"/>
</dbReference>
<dbReference type="Proteomes" id="UP000001917">
    <property type="component" value="Chromosome"/>
</dbReference>
<accession>C8WVH8</accession>
<evidence type="ECO:0000313" key="3">
    <source>
        <dbReference type="Proteomes" id="UP000001917"/>
    </source>
</evidence>
<dbReference type="Pfam" id="PF06114">
    <property type="entry name" value="Peptidase_M78"/>
    <property type="match status" value="1"/>
</dbReference>
<dbReference type="PANTHER" id="PTHR43236">
    <property type="entry name" value="ANTITOXIN HIGA1"/>
    <property type="match status" value="1"/>
</dbReference>